<keyword evidence="5 11" id="KW-0347">Helicase</keyword>
<dbReference type="GO" id="GO:0005524">
    <property type="term" value="F:ATP binding"/>
    <property type="evidence" value="ECO:0007669"/>
    <property type="project" value="UniProtKB-UniRule"/>
</dbReference>
<evidence type="ECO:0000259" key="13">
    <source>
        <dbReference type="Pfam" id="PF18335"/>
    </source>
</evidence>
<protein>
    <recommendedName>
        <fullName evidence="11">RecBCD enzyme subunit RecD</fullName>
        <ecNumber evidence="11">5.6.2.3</ecNumber>
    </recommendedName>
    <alternativeName>
        <fullName evidence="11">DNA 5'-3' helicase subunit RecD</fullName>
    </alternativeName>
    <alternativeName>
        <fullName evidence="11">Exonuclease V subunit RecD</fullName>
        <shortName evidence="11">ExoV subunit RecD</shortName>
    </alternativeName>
    <alternativeName>
        <fullName evidence="11">Helicase/nuclease RecBCD subunit RecD</fullName>
    </alternativeName>
</protein>
<comment type="miscellaneous">
    <text evidence="11">In the RecBCD complex, RecB has a slow 3'-5' helicase, an exonuclease activity and loads RecA onto ssDNA, RecD has a fast 5'-3' helicase activity, while RecC stimulates the ATPase and processivity of the RecB helicase and contributes to recognition of the Chi site.</text>
</comment>
<proteinExistence type="inferred from homology"/>
<evidence type="ECO:0000313" key="15">
    <source>
        <dbReference type="EMBL" id="SGZ06016.1"/>
    </source>
</evidence>
<dbReference type="Pfam" id="PF13538">
    <property type="entry name" value="UvrD_C_2"/>
    <property type="match status" value="1"/>
</dbReference>
<keyword evidence="4 11" id="KW-0378">Hydrolase</keyword>
<dbReference type="Gene3D" id="1.10.10.1020">
    <property type="entry name" value="RecBCD complex, subunit RecD, N-terminal domain"/>
    <property type="match status" value="1"/>
</dbReference>
<keyword evidence="10 11" id="KW-0413">Isomerase</keyword>
<dbReference type="NCBIfam" id="NF008127">
    <property type="entry name" value="PRK10875.1"/>
    <property type="match status" value="1"/>
</dbReference>
<sequence>MSVLQCLKELANENKIRQLDYQFARFISNYESDPAIILLACLTSYQLGKGHVCIDLKNIDTNALFDLNLTRSHLLLAEVPSRNNTWPILLANSMVVGEGAPLQFVTDANKLYLQRYWAYELQVAQQLKDLAKQSQQPDLSASLNRLFKRDYGFLFPILAKEREADFSAQSFVAKYLDVVKKGRISWQDVEQVLFTAKNAQELHALDSLIPEAYCLNWQKLSVAVAATRHFSVISGGPGTGKTTTVTKLLALLIEQGLLAQQALTIKLVAPTGKAAARLTESIAGAKGKLDLQVSVADLIPEQAGTIHRLLGVIPNRQAFRHNKDNPLHLDVLVVDEASMVDLPLMAKLLAALPPHARLILLGDKDQLASVEAGSVLADICAYAELGYSGGQANWLSKITDYELTQYQASDATAIYDSLCLLRKSYRFDAESGIGCLAGAVNRGDLNEFDRVWENQHDDIHLHPLSTEAYDALITMAQQGYQDYLAKVVVSPSEDEAKSILRSFNDFQILTAIREGDFGVHGLNQRIEKALQSARKIRKNQSEWYAGRPIMIINNDHGLGLYNGDIGICMQDEDDRMRVYFEMADGNVQSFLPSRLPPHQTVFAMTIHKSQGSEFRHTVMILPNRFNPVLTRELVYTGITRAKEKLDIFTNVTVMKKAIKLRTERVSGLMTLLNKD</sequence>
<feature type="binding site" evidence="11">
    <location>
        <begin position="235"/>
        <end position="242"/>
    </location>
    <ligand>
        <name>ATP</name>
        <dbReference type="ChEBI" id="CHEBI:30616"/>
    </ligand>
</feature>
<evidence type="ECO:0000256" key="10">
    <source>
        <dbReference type="ARBA" id="ARBA00023235"/>
    </source>
</evidence>
<dbReference type="GO" id="GO:0008854">
    <property type="term" value="F:exodeoxyribonuclease V activity"/>
    <property type="evidence" value="ECO:0007669"/>
    <property type="project" value="InterPro"/>
</dbReference>
<feature type="domain" description="RecBCD enzyme subunit RecD N-terminal" evidence="14">
    <location>
        <begin position="13"/>
        <end position="112"/>
    </location>
</feature>
<dbReference type="Pfam" id="PF21185">
    <property type="entry name" value="RecD_N"/>
    <property type="match status" value="1"/>
</dbReference>
<comment type="subunit">
    <text evidence="11">Heterotrimer of RecB, RecC and RecD. All subunits contribute to DNA-binding.</text>
</comment>
<evidence type="ECO:0000256" key="8">
    <source>
        <dbReference type="ARBA" id="ARBA00023125"/>
    </source>
</evidence>
<dbReference type="CDD" id="cd17933">
    <property type="entry name" value="DEXSc_RecD-like"/>
    <property type="match status" value="1"/>
</dbReference>
<evidence type="ECO:0000256" key="7">
    <source>
        <dbReference type="ARBA" id="ARBA00022840"/>
    </source>
</evidence>
<gene>
    <name evidence="11" type="primary">recD</name>
    <name evidence="15" type="ORF">NVI5450_2987</name>
</gene>
<dbReference type="Pfam" id="PF13245">
    <property type="entry name" value="AAA_19"/>
    <property type="match status" value="1"/>
</dbReference>
<dbReference type="InterPro" id="IPR006344">
    <property type="entry name" value="RecD"/>
</dbReference>
<dbReference type="HAMAP" id="MF_01487">
    <property type="entry name" value="RecD"/>
    <property type="match status" value="1"/>
</dbReference>
<evidence type="ECO:0000256" key="5">
    <source>
        <dbReference type="ARBA" id="ARBA00022806"/>
    </source>
</evidence>
<evidence type="ECO:0000256" key="2">
    <source>
        <dbReference type="ARBA" id="ARBA00022741"/>
    </source>
</evidence>
<keyword evidence="3 11" id="KW-0227">DNA damage</keyword>
<evidence type="ECO:0000313" key="16">
    <source>
        <dbReference type="Proteomes" id="UP000183794"/>
    </source>
</evidence>
<dbReference type="Pfam" id="PF18335">
    <property type="entry name" value="SH3_13"/>
    <property type="match status" value="1"/>
</dbReference>
<dbReference type="RefSeq" id="WP_075497455.1">
    <property type="nucleotide sequence ID" value="NZ_CAWRBC010000123.1"/>
</dbReference>
<keyword evidence="6 11" id="KW-0269">Exonuclease</keyword>
<keyword evidence="8 11" id="KW-0238">DNA-binding</keyword>
<evidence type="ECO:0000256" key="6">
    <source>
        <dbReference type="ARBA" id="ARBA00022839"/>
    </source>
</evidence>
<keyword evidence="1 11" id="KW-0540">Nuclease</keyword>
<dbReference type="InterPro" id="IPR041451">
    <property type="entry name" value="RecD2_SH13"/>
</dbReference>
<dbReference type="InterPro" id="IPR050534">
    <property type="entry name" value="Coronavir_polyprotein_1ab"/>
</dbReference>
<evidence type="ECO:0000256" key="1">
    <source>
        <dbReference type="ARBA" id="ARBA00022722"/>
    </source>
</evidence>
<evidence type="ECO:0000256" key="11">
    <source>
        <dbReference type="HAMAP-Rule" id="MF_01487"/>
    </source>
</evidence>
<evidence type="ECO:0000259" key="14">
    <source>
        <dbReference type="Pfam" id="PF21185"/>
    </source>
</evidence>
<dbReference type="GO" id="GO:0009338">
    <property type="term" value="C:exodeoxyribonuclease V complex"/>
    <property type="evidence" value="ECO:0007669"/>
    <property type="project" value="InterPro"/>
</dbReference>
<name>A0A1L0A5V5_9GAMM</name>
<feature type="domain" description="ATP-dependent RecD2 DNA helicase SH3" evidence="13">
    <location>
        <begin position="522"/>
        <end position="580"/>
    </location>
</feature>
<reference evidence="15 16" key="1">
    <citation type="submission" date="2016-11" db="EMBL/GenBank/DDBJ databases">
        <authorList>
            <person name="Jaros S."/>
            <person name="Januszkiewicz K."/>
            <person name="Wedrychowicz H."/>
        </authorList>
    </citation>
    <scope>NUCLEOTIDE SEQUENCE [LARGE SCALE GENOMIC DNA]</scope>
    <source>
        <strain evidence="15">NVI 5450</strain>
    </source>
</reference>
<organism evidence="15 16">
    <name type="scientific">Moritella viscosa</name>
    <dbReference type="NCBI Taxonomy" id="80854"/>
    <lineage>
        <taxon>Bacteria</taxon>
        <taxon>Pseudomonadati</taxon>
        <taxon>Pseudomonadota</taxon>
        <taxon>Gammaproteobacteria</taxon>
        <taxon>Alteromonadales</taxon>
        <taxon>Moritellaceae</taxon>
        <taxon>Moritella</taxon>
    </lineage>
</organism>
<dbReference type="OrthoDB" id="9803432at2"/>
<dbReference type="Gene3D" id="3.40.50.300">
    <property type="entry name" value="P-loop containing nucleotide triphosphate hydrolases"/>
    <property type="match status" value="3"/>
</dbReference>
<comment type="function">
    <text evidence="11">A helicase/nuclease that prepares dsDNA breaks (DSB) for recombinational DNA repair. Binds to DSBs and unwinds DNA via a highly rapid and processive ATP-dependent bidirectional helicase activity. Unwinds dsDNA until it encounters a Chi (crossover hotspot instigator) sequence from the 3' direction. Cuts ssDNA a few nucleotides 3' to the Chi site. The properties and activities of the enzyme are changed at Chi. The Chi-altered holoenzyme produces a long 3'-ssDNA overhang and facilitates RecA-binding to the ssDNA for homologous DNA recombination and repair. Holoenzyme degrades any linearized DNA that is unable to undergo homologous recombination. In the holoenzyme this subunit has ssDNA-dependent ATPase and 5'-3' helicase activity. When added to pre-assembled RecBC greatly stimulates nuclease activity and augments holoenzyme processivity. Negatively regulates the RecA-loading ability of RecBCD.</text>
</comment>
<dbReference type="AlphaFoldDB" id="A0A1L0A5V5"/>
<dbReference type="FunFam" id="3.40.50.300:FF:000912">
    <property type="entry name" value="RecBCD enzyme subunit RecD"/>
    <property type="match status" value="1"/>
</dbReference>
<keyword evidence="2 11" id="KW-0547">Nucleotide-binding</keyword>
<dbReference type="InterPro" id="IPR049550">
    <property type="entry name" value="RecD_N"/>
</dbReference>
<comment type="similarity">
    <text evidence="11">Belongs to the RecD family.</text>
</comment>
<dbReference type="GO" id="GO:0043139">
    <property type="term" value="F:5'-3' DNA helicase activity"/>
    <property type="evidence" value="ECO:0007669"/>
    <property type="project" value="UniProtKB-UniRule"/>
</dbReference>
<dbReference type="GO" id="GO:0017116">
    <property type="term" value="F:single-stranded DNA helicase activity"/>
    <property type="evidence" value="ECO:0007669"/>
    <property type="project" value="TreeGrafter"/>
</dbReference>
<dbReference type="NCBIfam" id="TIGR01447">
    <property type="entry name" value="recD"/>
    <property type="match status" value="1"/>
</dbReference>
<dbReference type="EC" id="5.6.2.3" evidence="11"/>
<dbReference type="SUPFAM" id="SSF52540">
    <property type="entry name" value="P-loop containing nucleoside triphosphate hydrolases"/>
    <property type="match status" value="2"/>
</dbReference>
<evidence type="ECO:0000256" key="9">
    <source>
        <dbReference type="ARBA" id="ARBA00023204"/>
    </source>
</evidence>
<dbReference type="GO" id="GO:0003677">
    <property type="term" value="F:DNA binding"/>
    <property type="evidence" value="ECO:0007669"/>
    <property type="project" value="UniProtKB-UniRule"/>
</dbReference>
<dbReference type="Proteomes" id="UP000183794">
    <property type="component" value="Unassembled WGS sequence"/>
</dbReference>
<dbReference type="PANTHER" id="PTHR43788">
    <property type="entry name" value="DNA2/NAM7 HELICASE FAMILY MEMBER"/>
    <property type="match status" value="1"/>
</dbReference>
<accession>A0A1L0A5V5</accession>
<dbReference type="GO" id="GO:0016887">
    <property type="term" value="F:ATP hydrolysis activity"/>
    <property type="evidence" value="ECO:0007669"/>
    <property type="project" value="RHEA"/>
</dbReference>
<keyword evidence="9 11" id="KW-0234">DNA repair</keyword>
<dbReference type="InterPro" id="IPR027785">
    <property type="entry name" value="UvrD-like_helicase_C"/>
</dbReference>
<dbReference type="EMBL" id="FPLD01000079">
    <property type="protein sequence ID" value="SGZ06016.1"/>
    <property type="molecule type" value="Genomic_DNA"/>
</dbReference>
<evidence type="ECO:0000259" key="12">
    <source>
        <dbReference type="Pfam" id="PF13538"/>
    </source>
</evidence>
<keyword evidence="7 11" id="KW-0067">ATP-binding</keyword>
<comment type="catalytic activity">
    <reaction evidence="11">
        <text>ATP + H2O = ADP + phosphate + H(+)</text>
        <dbReference type="Rhea" id="RHEA:13065"/>
        <dbReference type="ChEBI" id="CHEBI:15377"/>
        <dbReference type="ChEBI" id="CHEBI:15378"/>
        <dbReference type="ChEBI" id="CHEBI:30616"/>
        <dbReference type="ChEBI" id="CHEBI:43474"/>
        <dbReference type="ChEBI" id="CHEBI:456216"/>
        <dbReference type="EC" id="5.6.2.3"/>
    </reaction>
</comment>
<evidence type="ECO:0000256" key="3">
    <source>
        <dbReference type="ARBA" id="ARBA00022763"/>
    </source>
</evidence>
<dbReference type="PANTHER" id="PTHR43788:SF6">
    <property type="entry name" value="DNA HELICASE B"/>
    <property type="match status" value="1"/>
</dbReference>
<feature type="domain" description="UvrD-like helicase C-terminal" evidence="12">
    <location>
        <begin position="601"/>
        <end position="645"/>
    </location>
</feature>
<dbReference type="CDD" id="cd18809">
    <property type="entry name" value="SF1_C_RecD"/>
    <property type="match status" value="1"/>
</dbReference>
<dbReference type="InterPro" id="IPR041851">
    <property type="entry name" value="RecD_N_sf"/>
</dbReference>
<dbReference type="InterPro" id="IPR027417">
    <property type="entry name" value="P-loop_NTPase"/>
</dbReference>
<evidence type="ECO:0000256" key="4">
    <source>
        <dbReference type="ARBA" id="ARBA00022801"/>
    </source>
</evidence>
<dbReference type="GO" id="GO:0000724">
    <property type="term" value="P:double-strand break repair via homologous recombination"/>
    <property type="evidence" value="ECO:0007669"/>
    <property type="project" value="UniProtKB-UniRule"/>
</dbReference>